<dbReference type="Proteomes" id="UP000622707">
    <property type="component" value="Unassembled WGS sequence"/>
</dbReference>
<feature type="signal peptide" evidence="1">
    <location>
        <begin position="1"/>
        <end position="18"/>
    </location>
</feature>
<reference evidence="2 3" key="1">
    <citation type="journal article" date="2017" name="Int. J. Syst. Evol. Microbiol.">
        <title>Ramlibacter alkalitolerans sp. nov., alkali-tolerant bacterium isolated from soil of ginseng.</title>
        <authorList>
            <person name="Lee D.H."/>
            <person name="Cha C.J."/>
        </authorList>
    </citation>
    <scope>NUCLEOTIDE SEQUENCE [LARGE SCALE GENOMIC DNA]</scope>
    <source>
        <strain evidence="2 3">KACC 19305</strain>
    </source>
</reference>
<keyword evidence="3" id="KW-1185">Reference proteome</keyword>
<proteinExistence type="predicted"/>
<keyword evidence="1" id="KW-0732">Signal</keyword>
<dbReference type="RefSeq" id="WP_201686826.1">
    <property type="nucleotide sequence ID" value="NZ_JAEQND010000001.1"/>
</dbReference>
<organism evidence="2 3">
    <name type="scientific">Ramlibacter alkalitolerans</name>
    <dbReference type="NCBI Taxonomy" id="2039631"/>
    <lineage>
        <taxon>Bacteria</taxon>
        <taxon>Pseudomonadati</taxon>
        <taxon>Pseudomonadota</taxon>
        <taxon>Betaproteobacteria</taxon>
        <taxon>Burkholderiales</taxon>
        <taxon>Comamonadaceae</taxon>
        <taxon>Ramlibacter</taxon>
    </lineage>
</organism>
<evidence type="ECO:0000256" key="1">
    <source>
        <dbReference type="SAM" id="SignalP"/>
    </source>
</evidence>
<accession>A0ABS1JH75</accession>
<feature type="chain" id="PRO_5045401742" description="DUF4359 domain-containing protein" evidence="1">
    <location>
        <begin position="19"/>
        <end position="86"/>
    </location>
</feature>
<name>A0ABS1JH75_9BURK</name>
<gene>
    <name evidence="2" type="ORF">JI746_00535</name>
</gene>
<protein>
    <recommendedName>
        <fullName evidence="4">DUF4359 domain-containing protein</fullName>
    </recommendedName>
</protein>
<dbReference type="EMBL" id="JAEQND010000001">
    <property type="protein sequence ID" value="MBL0423574.1"/>
    <property type="molecule type" value="Genomic_DNA"/>
</dbReference>
<evidence type="ECO:0000313" key="2">
    <source>
        <dbReference type="EMBL" id="MBL0423574.1"/>
    </source>
</evidence>
<comment type="caution">
    <text evidence="2">The sequence shown here is derived from an EMBL/GenBank/DDBJ whole genome shotgun (WGS) entry which is preliminary data.</text>
</comment>
<sequence length="86" mass="8967">MKRAASTLLVVAALVAAAALLNPSAERHRQKIRQAMGERSPIAGMLGLGTLKAFASNYRSLGVASYTTAGDRVASVGAFGFVYVLQ</sequence>
<evidence type="ECO:0000313" key="3">
    <source>
        <dbReference type="Proteomes" id="UP000622707"/>
    </source>
</evidence>
<evidence type="ECO:0008006" key="4">
    <source>
        <dbReference type="Google" id="ProtNLM"/>
    </source>
</evidence>